<dbReference type="InterPro" id="IPR035986">
    <property type="entry name" value="PKD_dom_sf"/>
</dbReference>
<dbReference type="EMBL" id="BART01024624">
    <property type="protein sequence ID" value="GAG91357.1"/>
    <property type="molecule type" value="Genomic_DNA"/>
</dbReference>
<dbReference type="InterPro" id="IPR022409">
    <property type="entry name" value="PKD/Chitinase_dom"/>
</dbReference>
<sequence length="159" mass="17921">SIKFNDNGIYTIGLTIYDDDGASDIKSKEIVISNVPPKVRFDMTPSLTITDNDTIKFNDKSEDLDGEIVLYEWKIDGLVISSEKIISPKKFERGSHTITLTIWDDDGDKSKLTKDIEVISLSGRDELIRGFDITSIIFIVFIIIMVVMVIVLSKRFGLK</sequence>
<keyword evidence="1" id="KW-1133">Transmembrane helix</keyword>
<proteinExistence type="predicted"/>
<comment type="caution">
    <text evidence="3">The sequence shown here is derived from an EMBL/GenBank/DDBJ whole genome shotgun (WGS) entry which is preliminary data.</text>
</comment>
<protein>
    <recommendedName>
        <fullName evidence="2">PKD/Chitinase domain-containing protein</fullName>
    </recommendedName>
</protein>
<dbReference type="InterPro" id="IPR013783">
    <property type="entry name" value="Ig-like_fold"/>
</dbReference>
<accession>X1CDZ4</accession>
<keyword evidence="1" id="KW-0812">Transmembrane</keyword>
<feature type="non-terminal residue" evidence="3">
    <location>
        <position position="1"/>
    </location>
</feature>
<dbReference type="CDD" id="cd00146">
    <property type="entry name" value="PKD"/>
    <property type="match status" value="1"/>
</dbReference>
<dbReference type="SMART" id="SM00089">
    <property type="entry name" value="PKD"/>
    <property type="match status" value="1"/>
</dbReference>
<gene>
    <name evidence="3" type="ORF">S01H4_44413</name>
</gene>
<name>X1CDZ4_9ZZZZ</name>
<evidence type="ECO:0000259" key="2">
    <source>
        <dbReference type="SMART" id="SM00089"/>
    </source>
</evidence>
<reference evidence="3" key="1">
    <citation type="journal article" date="2014" name="Front. Microbiol.">
        <title>High frequency of phylogenetically diverse reductive dehalogenase-homologous genes in deep subseafloor sedimentary metagenomes.</title>
        <authorList>
            <person name="Kawai M."/>
            <person name="Futagami T."/>
            <person name="Toyoda A."/>
            <person name="Takaki Y."/>
            <person name="Nishi S."/>
            <person name="Hori S."/>
            <person name="Arai W."/>
            <person name="Tsubouchi T."/>
            <person name="Morono Y."/>
            <person name="Uchiyama I."/>
            <person name="Ito T."/>
            <person name="Fujiyama A."/>
            <person name="Inagaki F."/>
            <person name="Takami H."/>
        </authorList>
    </citation>
    <scope>NUCLEOTIDE SEQUENCE</scope>
    <source>
        <strain evidence="3">Expedition CK06-06</strain>
    </source>
</reference>
<feature type="domain" description="PKD/Chitinase" evidence="2">
    <location>
        <begin position="40"/>
        <end position="121"/>
    </location>
</feature>
<keyword evidence="1" id="KW-0472">Membrane</keyword>
<dbReference type="Gene3D" id="2.60.40.10">
    <property type="entry name" value="Immunoglobulins"/>
    <property type="match status" value="1"/>
</dbReference>
<feature type="transmembrane region" description="Helical" evidence="1">
    <location>
        <begin position="133"/>
        <end position="152"/>
    </location>
</feature>
<evidence type="ECO:0000313" key="3">
    <source>
        <dbReference type="EMBL" id="GAG91357.1"/>
    </source>
</evidence>
<organism evidence="3">
    <name type="scientific">marine sediment metagenome</name>
    <dbReference type="NCBI Taxonomy" id="412755"/>
    <lineage>
        <taxon>unclassified sequences</taxon>
        <taxon>metagenomes</taxon>
        <taxon>ecological metagenomes</taxon>
    </lineage>
</organism>
<dbReference type="AlphaFoldDB" id="X1CDZ4"/>
<evidence type="ECO:0000256" key="1">
    <source>
        <dbReference type="SAM" id="Phobius"/>
    </source>
</evidence>
<dbReference type="SUPFAM" id="SSF49299">
    <property type="entry name" value="PKD domain"/>
    <property type="match status" value="1"/>
</dbReference>